<accession>W7JNC8</accession>
<dbReference type="PANTHER" id="PTHR10887:SF364">
    <property type="entry name" value="REGULATOR OF NONSENSE TRANSCRIPTS 1"/>
    <property type="match status" value="1"/>
</dbReference>
<feature type="compositionally biased region" description="Low complexity" evidence="13">
    <location>
        <begin position="219"/>
        <end position="228"/>
    </location>
</feature>
<keyword evidence="9 11" id="KW-0862">Zinc</keyword>
<evidence type="ECO:0000256" key="9">
    <source>
        <dbReference type="ARBA" id="ARBA00022833"/>
    </source>
</evidence>
<feature type="region of interest" description="C3H" evidence="11">
    <location>
        <begin position="275"/>
        <end position="307"/>
    </location>
</feature>
<evidence type="ECO:0000256" key="12">
    <source>
        <dbReference type="SAM" id="Coils"/>
    </source>
</evidence>
<feature type="region of interest" description="Disordered" evidence="13">
    <location>
        <begin position="1311"/>
        <end position="1342"/>
    </location>
</feature>
<dbReference type="CDD" id="cd21407">
    <property type="entry name" value="1B_UPF1-like"/>
    <property type="match status" value="1"/>
</dbReference>
<dbReference type="GO" id="GO:0005737">
    <property type="term" value="C:cytoplasm"/>
    <property type="evidence" value="ECO:0007669"/>
    <property type="project" value="UniProtKB-SubCell"/>
</dbReference>
<dbReference type="SUPFAM" id="SSF52540">
    <property type="entry name" value="P-loop containing nucleoside triphosphate hydrolases"/>
    <property type="match status" value="1"/>
</dbReference>
<dbReference type="Gene3D" id="3.40.50.300">
    <property type="entry name" value="P-loop containing nucleotide triphosphate hydrolases"/>
    <property type="match status" value="2"/>
</dbReference>
<dbReference type="GO" id="GO:0008270">
    <property type="term" value="F:zinc ion binding"/>
    <property type="evidence" value="ECO:0007669"/>
    <property type="project" value="UniProtKB-UniRule"/>
</dbReference>
<feature type="compositionally biased region" description="Acidic residues" evidence="13">
    <location>
        <begin position="401"/>
        <end position="410"/>
    </location>
</feature>
<evidence type="ECO:0000256" key="3">
    <source>
        <dbReference type="ARBA" id="ARBA00022490"/>
    </source>
</evidence>
<dbReference type="InterPro" id="IPR041679">
    <property type="entry name" value="DNA2/NAM7-like_C"/>
</dbReference>
<evidence type="ECO:0000313" key="15">
    <source>
        <dbReference type="EMBL" id="EWC76513.1"/>
    </source>
</evidence>
<dbReference type="Proteomes" id="UP000030697">
    <property type="component" value="Unassembled WGS sequence"/>
</dbReference>
<dbReference type="Pfam" id="PF13087">
    <property type="entry name" value="AAA_12"/>
    <property type="match status" value="1"/>
</dbReference>
<dbReference type="InterPro" id="IPR040812">
    <property type="entry name" value="UPF1_1B_dom"/>
</dbReference>
<dbReference type="GO" id="GO:0000184">
    <property type="term" value="P:nuclear-transcribed mRNA catabolic process, nonsense-mediated decay"/>
    <property type="evidence" value="ECO:0007669"/>
    <property type="project" value="InterPro"/>
</dbReference>
<protein>
    <recommendedName>
        <fullName evidence="14">Upf1 domain-containing protein</fullName>
    </recommendedName>
</protein>
<dbReference type="Pfam" id="PF09416">
    <property type="entry name" value="UPF1_Zn_bind"/>
    <property type="match status" value="2"/>
</dbReference>
<dbReference type="CDD" id="cd18808">
    <property type="entry name" value="SF1_C_Upf1"/>
    <property type="match status" value="1"/>
</dbReference>
<keyword evidence="7" id="KW-0378">Hydrolase</keyword>
<evidence type="ECO:0000256" key="2">
    <source>
        <dbReference type="ARBA" id="ARBA00007913"/>
    </source>
</evidence>
<feature type="domain" description="Upf1" evidence="14">
    <location>
        <begin position="267"/>
        <end position="600"/>
    </location>
</feature>
<sequence>MDKTFDYNNIHVDNFDELYDFCISKDTNKKKIKEENYFSEDTQQKFNDDKDTCNKEVLKKNTNIKPTKKHGKNKKSEYSPCKIIEEKRLDMLNESLEDTESYYDRKKKNSHKYKEMNNSNNNNNNNNNNNDDNNSKKHIDPHGNDCIHQGKHKNEHEQQYYSNKHMKNNSECLSDISSYTDIRSCNNVEDGIYDEYDLTNKMKYEKTNKYKNKNKNKNKNGYNNKYENKNNYYKNDYSKYYSNHKDDTHNELYEEGNNYRYKNKKSKDDLKYYRCRYCEIDSIDSVVQCNNCKRWFCNGSYGTCGSHIVTHLVRSKHKEIRLHKNSLLGETILECYNCACRNVFLLGFLPTSEEGVVVIICRDPCLSSYISLYEKHVGPFDEHKSKSLQDDMEKEILLEDHDVDNEEINDEPNKNNKKKCENINSSNEDEKEHEEPINFCSLNHPSDSSDYYPYYYYNHHSNYSRREKNKKHNKGSEKKHMNVCCDDNKMKDCQNNNNPNKYVDDENMIDGKDNKKYEKKGKQNDVYKEDEKGSYINNSNINDELRKIKDWDLKKWQPVIEDRFFLEWLVNIPSNEEAERKGKLSTSYNVNKLEELWKNKKDVYIDELNFEILNDEPNKVELKYEDAHHYQSIFSPLVQLEADYDKSIKEGQKQGNVSVRWDIGLNKKRYAHFIYIKEESELRLVAGDELKISYTYPDGSVWCCEGHISRLHNTEEISLELRTSCTSNGPWVDNITTGFTVEFIWKSTAYDRMQLALNEFALNSYSLSGFLYHKLLGHDISEDSLEYNKNTFHKLMHKKVMSIRNYSAPNLAPLNHSQIDAIKRSLLSPLSLIQGPPGTGKTLTCATLVYHLVKMNMGKVLVTAPSNVAVDQLSVRIHRSGLKVVRLCSKSRESVPSIAEYLYLHNQMKLLKTDIAEELNKLLELKEEVGELSQKDERRLKKLILFAEHEILIEADVICCTCVGAMDKRLKKFRFRQVLVDEATQSTEPECLVPLVTGAKQIVLVGDHCQLGPIIVCKKAANAGLGKSLFERLVMLGITPFRLEVQYRMHPALSEFPSYVFYDGSLQNGITLKEREYPLKSFPWPNAKCPMFFYNSTGLEEMSASGTSYLNRSEASNMEKLVRTLLQCGLKPSQIGVITPYEGQRAYITSLFQKNISFQNSSDIEVASVDAFQGREKDFILLSCVRSNKKLGIGFLNDPRRLNVALTRAKYGLIICGNAKVLSRHHFISREKINANETITNVNSVWINLLSQFKKKDLIVEGCLANLKPVNINIPTPTKLPSRYTNFNYFHSYDNFQKNKTYSYQDKFKSNTYKDNNTNTTNQYNNNNNNNNNKNDDQLFNSSHNNHYYSSYYYYSHFNKNHLPDENTNSQFNLNLSNYSYCSDHFMNNDLYNYINKNKKKNIVNSYVNNLSQMSQFNDYPTETNHNNDDHNYLHLHDKYNDTLDDDKKSSNKCNISSSLNNSEFSYPNNKMSSNHSIDSYNHDTNLISMSKNADNLLPYLFYYKNNQNSSSQPYMYYNQNSEQINSSKTQKGLKNTVLNKSSTSNTMVSQKDSIIVNDQKLNCDNLKKKFLSFEEGKVLVTTSLKTGRGIEILNKLINDKRYLRYVFYYLKLLCTVKHISKHKIKKSLCTLENVIKCKVHKIFHDICYNVKNKILIYNIKKYDKCYSNSFKKIKGLFKLEKIFKTFMKNILIDFFSKCLFSNTLSSLRIKNKNVFKENNQGNFLSFERVYKKKVGNSNRFPFLNDCYMYHKYRYYNIYQGGSHNYIGMCPKCYLLLHDNHNKSSENIYTKIYSFDKQNIVQPLIPYYYKNLPSIKVYQNRDKIA</sequence>
<evidence type="ECO:0000256" key="11">
    <source>
        <dbReference type="PROSITE-ProRule" id="PRU01341"/>
    </source>
</evidence>
<dbReference type="PROSITE" id="PS51997">
    <property type="entry name" value="UPF1_CH_RICH"/>
    <property type="match status" value="1"/>
</dbReference>
<keyword evidence="5" id="KW-0547">Nucleotide-binding</keyword>
<evidence type="ECO:0000313" key="16">
    <source>
        <dbReference type="Proteomes" id="UP000030697"/>
    </source>
</evidence>
<dbReference type="InterPro" id="IPR027417">
    <property type="entry name" value="P-loop_NTPase"/>
</dbReference>
<evidence type="ECO:0000256" key="6">
    <source>
        <dbReference type="ARBA" id="ARBA00022771"/>
    </source>
</evidence>
<dbReference type="InterPro" id="IPR047187">
    <property type="entry name" value="SF1_C_Upf1"/>
</dbReference>
<feature type="region of interest" description="Disordered" evidence="13">
    <location>
        <begin position="100"/>
        <end position="158"/>
    </location>
</feature>
<keyword evidence="10" id="KW-0067">ATP-binding</keyword>
<proteinExistence type="inferred from homology"/>
<evidence type="ECO:0000256" key="10">
    <source>
        <dbReference type="ARBA" id="ARBA00022840"/>
    </source>
</evidence>
<dbReference type="EMBL" id="KE124569">
    <property type="protein sequence ID" value="EWC76513.1"/>
    <property type="molecule type" value="Genomic_DNA"/>
</dbReference>
<comment type="similarity">
    <text evidence="2">Belongs to the DNA2/NAM7 helicase family.</text>
</comment>
<evidence type="ECO:0000256" key="7">
    <source>
        <dbReference type="ARBA" id="ARBA00022801"/>
    </source>
</evidence>
<keyword evidence="3" id="KW-0963">Cytoplasm</keyword>
<keyword evidence="12" id="KW-0175">Coiled coil</keyword>
<dbReference type="Pfam" id="PF13086">
    <property type="entry name" value="AAA_11"/>
    <property type="match status" value="2"/>
</dbReference>
<dbReference type="GO" id="GO:0005524">
    <property type="term" value="F:ATP binding"/>
    <property type="evidence" value="ECO:0007669"/>
    <property type="project" value="UniProtKB-KW"/>
</dbReference>
<dbReference type="Pfam" id="PF18141">
    <property type="entry name" value="UPF1_1B_dom"/>
    <property type="match status" value="1"/>
</dbReference>
<evidence type="ECO:0000256" key="1">
    <source>
        <dbReference type="ARBA" id="ARBA00004496"/>
    </source>
</evidence>
<dbReference type="GO" id="GO:0016787">
    <property type="term" value="F:hydrolase activity"/>
    <property type="evidence" value="ECO:0007669"/>
    <property type="project" value="UniProtKB-KW"/>
</dbReference>
<feature type="region of interest" description="Disordered" evidence="13">
    <location>
        <begin position="58"/>
        <end position="79"/>
    </location>
</feature>
<evidence type="ECO:0000256" key="5">
    <source>
        <dbReference type="ARBA" id="ARBA00022741"/>
    </source>
</evidence>
<evidence type="ECO:0000259" key="14">
    <source>
        <dbReference type="PROSITE" id="PS51997"/>
    </source>
</evidence>
<feature type="coiled-coil region" evidence="12">
    <location>
        <begin position="908"/>
        <end position="935"/>
    </location>
</feature>
<evidence type="ECO:0000256" key="13">
    <source>
        <dbReference type="SAM" id="MobiDB-lite"/>
    </source>
</evidence>
<feature type="compositionally biased region" description="Basic and acidic residues" evidence="13">
    <location>
        <begin position="411"/>
        <end position="421"/>
    </location>
</feature>
<feature type="region of interest" description="CC/SHH/C" evidence="11">
    <location>
        <begin position="289"/>
        <end position="317"/>
    </location>
</feature>
<evidence type="ECO:0000256" key="8">
    <source>
        <dbReference type="ARBA" id="ARBA00022806"/>
    </source>
</evidence>
<dbReference type="InterPro" id="IPR041677">
    <property type="entry name" value="DNA2/NAM7_AAA_11"/>
</dbReference>
<dbReference type="Gene3D" id="2.40.30.230">
    <property type="match status" value="1"/>
</dbReference>
<feature type="compositionally biased region" description="Low complexity" evidence="13">
    <location>
        <begin position="117"/>
        <end position="132"/>
    </location>
</feature>
<dbReference type="OrthoDB" id="6513042at2759"/>
<keyword evidence="8" id="KW-0347">Helicase</keyword>
<reference evidence="15 16" key="1">
    <citation type="submission" date="2013-02" db="EMBL/GenBank/DDBJ databases">
        <title>The Genome Sequence of Plasmodium falciparum UGT5.1.</title>
        <authorList>
            <consortium name="The Broad Institute Genome Sequencing Platform"/>
            <consortium name="The Broad Institute Genome Sequencing Center for Infectious Disease"/>
            <person name="Neafsey D."/>
            <person name="Cheeseman I."/>
            <person name="Volkman S."/>
            <person name="Adams J."/>
            <person name="Walker B."/>
            <person name="Young S.K."/>
            <person name="Zeng Q."/>
            <person name="Gargeya S."/>
            <person name="Fitzgerald M."/>
            <person name="Haas B."/>
            <person name="Abouelleil A."/>
            <person name="Alvarado L."/>
            <person name="Arachchi H.M."/>
            <person name="Berlin A.M."/>
            <person name="Chapman S.B."/>
            <person name="Dewar J."/>
            <person name="Goldberg J."/>
            <person name="Griggs A."/>
            <person name="Gujja S."/>
            <person name="Hansen M."/>
            <person name="Howarth C."/>
            <person name="Imamovic A."/>
            <person name="Larimer J."/>
            <person name="McCowan C."/>
            <person name="Murphy C."/>
            <person name="Neiman D."/>
            <person name="Pearson M."/>
            <person name="Priest M."/>
            <person name="Roberts A."/>
            <person name="Saif S."/>
            <person name="Shea T."/>
            <person name="Sisk P."/>
            <person name="Sykes S."/>
            <person name="Wortman J."/>
            <person name="Nusbaum C."/>
            <person name="Birren B."/>
        </authorList>
    </citation>
    <scope>NUCLEOTIDE SEQUENCE [LARGE SCALE GENOMIC DNA]</scope>
    <source>
        <strain evidence="15 16">UGT5.1</strain>
    </source>
</reference>
<dbReference type="Gene3D" id="6.10.140.1240">
    <property type="match status" value="1"/>
</dbReference>
<name>W7JNC8_PLAFA</name>
<gene>
    <name evidence="15" type="ORF">C923_02826</name>
</gene>
<dbReference type="InterPro" id="IPR045055">
    <property type="entry name" value="DNA2/NAM7-like"/>
</dbReference>
<evidence type="ECO:0000256" key="4">
    <source>
        <dbReference type="ARBA" id="ARBA00022723"/>
    </source>
</evidence>
<dbReference type="FunFam" id="3.40.50.300:FF:000097">
    <property type="entry name" value="Regulator of nonsense transcripts 1"/>
    <property type="match status" value="1"/>
</dbReference>
<dbReference type="GO" id="GO:0003723">
    <property type="term" value="F:RNA binding"/>
    <property type="evidence" value="ECO:0007669"/>
    <property type="project" value="InterPro"/>
</dbReference>
<dbReference type="GO" id="GO:0003724">
    <property type="term" value="F:RNA helicase activity"/>
    <property type="evidence" value="ECO:0007669"/>
    <property type="project" value="InterPro"/>
</dbReference>
<dbReference type="CDD" id="cd21400">
    <property type="entry name" value="ZBD_UPF1-like"/>
    <property type="match status" value="1"/>
</dbReference>
<feature type="region of interest" description="C4" evidence="11">
    <location>
        <begin position="335"/>
        <end position="365"/>
    </location>
</feature>
<keyword evidence="6 11" id="KW-0863">Zinc-finger</keyword>
<feature type="region of interest" description="Disordered" evidence="13">
    <location>
        <begin position="207"/>
        <end position="228"/>
    </location>
</feature>
<keyword evidence="4 11" id="KW-0479">Metal-binding</keyword>
<dbReference type="InterPro" id="IPR018999">
    <property type="entry name" value="UPF1_CH/ZBD"/>
</dbReference>
<feature type="compositionally biased region" description="Low complexity" evidence="13">
    <location>
        <begin position="1311"/>
        <end position="1333"/>
    </location>
</feature>
<dbReference type="PANTHER" id="PTHR10887">
    <property type="entry name" value="DNA2/NAM7 HELICASE FAMILY"/>
    <property type="match status" value="1"/>
</dbReference>
<feature type="compositionally biased region" description="Basic residues" evidence="13">
    <location>
        <begin position="209"/>
        <end position="218"/>
    </location>
</feature>
<feature type="region of interest" description="Disordered" evidence="13">
    <location>
        <begin position="399"/>
        <end position="439"/>
    </location>
</feature>
<comment type="subcellular location">
    <subcellularLocation>
        <location evidence="1">Cytoplasm</location>
    </subcellularLocation>
</comment>
<feature type="compositionally biased region" description="Basic and acidic residues" evidence="13">
    <location>
        <begin position="133"/>
        <end position="145"/>
    </location>
</feature>
<organism evidence="15 16">
    <name type="scientific">Plasmodium falciparum UGT5.1</name>
    <dbReference type="NCBI Taxonomy" id="1237627"/>
    <lineage>
        <taxon>Eukaryota</taxon>
        <taxon>Sar</taxon>
        <taxon>Alveolata</taxon>
        <taxon>Apicomplexa</taxon>
        <taxon>Aconoidasida</taxon>
        <taxon>Haemosporida</taxon>
        <taxon>Plasmodiidae</taxon>
        <taxon>Plasmodium</taxon>
        <taxon>Plasmodium (Laverania)</taxon>
    </lineage>
</organism>
<dbReference type="CDD" id="cd18039">
    <property type="entry name" value="DEXXQc_UPF1"/>
    <property type="match status" value="1"/>
</dbReference>